<name>A0AAJ1Q637_9LACT</name>
<dbReference type="GO" id="GO:0016757">
    <property type="term" value="F:glycosyltransferase activity"/>
    <property type="evidence" value="ECO:0007669"/>
    <property type="project" value="UniProtKB-KW"/>
</dbReference>
<sequence>DALRGGDPAYNADVARRIWAGELEGPIRDAVILNSAAAIAISRGLGGRPLKEAMADSIEEVKETLQSGLCLDIVTAA</sequence>
<dbReference type="AlphaFoldDB" id="A0AAJ1Q637"/>
<dbReference type="InterPro" id="IPR035902">
    <property type="entry name" value="Nuc_phospho_transferase"/>
</dbReference>
<evidence type="ECO:0008006" key="5">
    <source>
        <dbReference type="Google" id="ProtNLM"/>
    </source>
</evidence>
<evidence type="ECO:0000313" key="3">
    <source>
        <dbReference type="EMBL" id="MDK7188378.1"/>
    </source>
</evidence>
<reference evidence="3" key="1">
    <citation type="submission" date="2023-05" db="EMBL/GenBank/DDBJ databases">
        <title>Cataloging the Phylogenetic Diversity of Human Bladder Bacteria.</title>
        <authorList>
            <person name="Du J."/>
        </authorList>
    </citation>
    <scope>NUCLEOTIDE SEQUENCE</scope>
    <source>
        <strain evidence="3">UMB1231</strain>
    </source>
</reference>
<dbReference type="Proteomes" id="UP001229251">
    <property type="component" value="Unassembled WGS sequence"/>
</dbReference>
<organism evidence="3 4">
    <name type="scientific">Facklamia hominis</name>
    <dbReference type="NCBI Taxonomy" id="178214"/>
    <lineage>
        <taxon>Bacteria</taxon>
        <taxon>Bacillati</taxon>
        <taxon>Bacillota</taxon>
        <taxon>Bacilli</taxon>
        <taxon>Lactobacillales</taxon>
        <taxon>Aerococcaceae</taxon>
        <taxon>Facklamia</taxon>
    </lineage>
</organism>
<accession>A0AAJ1Q637</accession>
<dbReference type="Gene3D" id="3.40.1030.10">
    <property type="entry name" value="Nucleoside phosphorylase/phosphoribosyltransferase catalytic domain"/>
    <property type="match status" value="1"/>
</dbReference>
<feature type="non-terminal residue" evidence="3">
    <location>
        <position position="1"/>
    </location>
</feature>
<evidence type="ECO:0000256" key="1">
    <source>
        <dbReference type="ARBA" id="ARBA00022676"/>
    </source>
</evidence>
<comment type="caution">
    <text evidence="3">The sequence shown here is derived from an EMBL/GenBank/DDBJ whole genome shotgun (WGS) entry which is preliminary data.</text>
</comment>
<proteinExistence type="predicted"/>
<evidence type="ECO:0000256" key="2">
    <source>
        <dbReference type="ARBA" id="ARBA00022679"/>
    </source>
</evidence>
<feature type="non-terminal residue" evidence="3">
    <location>
        <position position="77"/>
    </location>
</feature>
<keyword evidence="2" id="KW-0808">Transferase</keyword>
<gene>
    <name evidence="3" type="ORF">QP433_10565</name>
</gene>
<protein>
    <recommendedName>
        <fullName evidence="5">Anthranilate phosphoribosyltransferase</fullName>
    </recommendedName>
</protein>
<dbReference type="SUPFAM" id="SSF52418">
    <property type="entry name" value="Nucleoside phosphorylase/phosphoribosyltransferase catalytic domain"/>
    <property type="match status" value="1"/>
</dbReference>
<dbReference type="EMBL" id="JASOOE010000322">
    <property type="protein sequence ID" value="MDK7188378.1"/>
    <property type="molecule type" value="Genomic_DNA"/>
</dbReference>
<evidence type="ECO:0000313" key="4">
    <source>
        <dbReference type="Proteomes" id="UP001229251"/>
    </source>
</evidence>
<keyword evidence="1" id="KW-0328">Glycosyltransferase</keyword>